<name>A0A183EQK4_9BILA</name>
<dbReference type="EMBL" id="UYRT01097247">
    <property type="protein sequence ID" value="VDN41199.1"/>
    <property type="molecule type" value="Genomic_DNA"/>
</dbReference>
<dbReference type="Proteomes" id="UP000271098">
    <property type="component" value="Unassembled WGS sequence"/>
</dbReference>
<feature type="compositionally biased region" description="Polar residues" evidence="1">
    <location>
        <begin position="153"/>
        <end position="164"/>
    </location>
</feature>
<keyword evidence="3" id="KW-1185">Reference proteome</keyword>
<proteinExistence type="predicted"/>
<gene>
    <name evidence="2" type="ORF">GPUH_LOCUS23245</name>
</gene>
<feature type="compositionally biased region" description="Low complexity" evidence="1">
    <location>
        <begin position="138"/>
        <end position="152"/>
    </location>
</feature>
<feature type="compositionally biased region" description="Low complexity" evidence="1">
    <location>
        <begin position="102"/>
        <end position="119"/>
    </location>
</feature>
<accession>A0A183EQK4</accession>
<dbReference type="WBParaSite" id="GPUH_0002327401-mRNA-1">
    <property type="protein sequence ID" value="GPUH_0002327401-mRNA-1"/>
    <property type="gene ID" value="GPUH_0002327401"/>
</dbReference>
<protein>
    <submittedName>
        <fullName evidence="2 4">Uncharacterized protein</fullName>
    </submittedName>
</protein>
<dbReference type="AlphaFoldDB" id="A0A183EQK4"/>
<evidence type="ECO:0000256" key="1">
    <source>
        <dbReference type="SAM" id="MobiDB-lite"/>
    </source>
</evidence>
<evidence type="ECO:0000313" key="4">
    <source>
        <dbReference type="WBParaSite" id="GPUH_0002327401-mRNA-1"/>
    </source>
</evidence>
<dbReference type="OrthoDB" id="9909311at2759"/>
<reference evidence="2 3" key="2">
    <citation type="submission" date="2018-11" db="EMBL/GenBank/DDBJ databases">
        <authorList>
            <consortium name="Pathogen Informatics"/>
        </authorList>
    </citation>
    <scope>NUCLEOTIDE SEQUENCE [LARGE SCALE GENOMIC DNA]</scope>
</reference>
<organism evidence="4">
    <name type="scientific">Gongylonema pulchrum</name>
    <dbReference type="NCBI Taxonomy" id="637853"/>
    <lineage>
        <taxon>Eukaryota</taxon>
        <taxon>Metazoa</taxon>
        <taxon>Ecdysozoa</taxon>
        <taxon>Nematoda</taxon>
        <taxon>Chromadorea</taxon>
        <taxon>Rhabditida</taxon>
        <taxon>Spirurina</taxon>
        <taxon>Spiruromorpha</taxon>
        <taxon>Spiruroidea</taxon>
        <taxon>Gongylonematidae</taxon>
        <taxon>Gongylonema</taxon>
    </lineage>
</organism>
<feature type="compositionally biased region" description="Polar residues" evidence="1">
    <location>
        <begin position="121"/>
        <end position="137"/>
    </location>
</feature>
<feature type="region of interest" description="Disordered" evidence="1">
    <location>
        <begin position="101"/>
        <end position="164"/>
    </location>
</feature>
<sequence>MKSWSCRSTINDRVEGLDLKSAFGILCIAALSQIQIHCRNKEIEAYEEGPNKKDTSSGFRDFFKRIVRTNCLNLALHFQIVSNYELIINYELMLKEKDFQESNNNNTDSNNSGDNKGGSIENISKNNSNGEATERTISVSESSEGSHISPSETHSSASNGTSPTASRECYECAVYKGKLAVAENRCRYLEGRTATLQVSCRAFRISFSLLLKNKSHCH</sequence>
<reference evidence="4" key="1">
    <citation type="submission" date="2016-06" db="UniProtKB">
        <authorList>
            <consortium name="WormBaseParasite"/>
        </authorList>
    </citation>
    <scope>IDENTIFICATION</scope>
</reference>
<evidence type="ECO:0000313" key="3">
    <source>
        <dbReference type="Proteomes" id="UP000271098"/>
    </source>
</evidence>
<evidence type="ECO:0000313" key="2">
    <source>
        <dbReference type="EMBL" id="VDN41199.1"/>
    </source>
</evidence>